<comment type="similarity">
    <text evidence="1 8">Belongs to the esterase D family.</text>
</comment>
<dbReference type="InterPro" id="IPR029058">
    <property type="entry name" value="AB_hydrolase_fold"/>
</dbReference>
<dbReference type="Proteomes" id="UP000189369">
    <property type="component" value="Chromosome"/>
</dbReference>
<evidence type="ECO:0000256" key="4">
    <source>
        <dbReference type="ARBA" id="ARBA00022801"/>
    </source>
</evidence>
<dbReference type="KEGG" id="phn:PAEH1_07595"/>
<keyword evidence="4 8" id="KW-0378">Hydrolase</keyword>
<dbReference type="FunFam" id="3.40.50.1820:FF:000002">
    <property type="entry name" value="S-formylglutathione hydrolase"/>
    <property type="match status" value="1"/>
</dbReference>
<evidence type="ECO:0000313" key="9">
    <source>
        <dbReference type="EMBL" id="AQS51452.1"/>
    </source>
</evidence>
<evidence type="ECO:0000313" key="10">
    <source>
        <dbReference type="Proteomes" id="UP000189369"/>
    </source>
</evidence>
<dbReference type="NCBIfam" id="TIGR02821">
    <property type="entry name" value="fghA_ester_D"/>
    <property type="match status" value="1"/>
</dbReference>
<feature type="active site" description="Charge relay system" evidence="7">
    <location>
        <position position="243"/>
    </location>
</feature>
<dbReference type="OrthoDB" id="9782200at2"/>
<feature type="active site" description="Charge relay system" evidence="7">
    <location>
        <position position="276"/>
    </location>
</feature>
<evidence type="ECO:0000256" key="5">
    <source>
        <dbReference type="ARBA" id="ARBA00047590"/>
    </source>
</evidence>
<name>A0A1U9K0A7_9BURK</name>
<keyword evidence="3 8" id="KW-0719">Serine esterase</keyword>
<accession>A0A1U9K0A7</accession>
<dbReference type="GO" id="GO:0018738">
    <property type="term" value="F:S-formylglutathione hydrolase activity"/>
    <property type="evidence" value="ECO:0007669"/>
    <property type="project" value="UniProtKB-UniRule"/>
</dbReference>
<dbReference type="InterPro" id="IPR000801">
    <property type="entry name" value="Esterase-like"/>
</dbReference>
<dbReference type="PANTHER" id="PTHR10061">
    <property type="entry name" value="S-FORMYLGLUTATHIONE HYDROLASE"/>
    <property type="match status" value="1"/>
</dbReference>
<dbReference type="GO" id="GO:0052689">
    <property type="term" value="F:carboxylic ester hydrolase activity"/>
    <property type="evidence" value="ECO:0007669"/>
    <property type="project" value="UniProtKB-KW"/>
</dbReference>
<dbReference type="PANTHER" id="PTHR10061:SF0">
    <property type="entry name" value="S-FORMYLGLUTATHIONE HYDROLASE"/>
    <property type="match status" value="1"/>
</dbReference>
<dbReference type="GO" id="GO:0046294">
    <property type="term" value="P:formaldehyde catabolic process"/>
    <property type="evidence" value="ECO:0007669"/>
    <property type="project" value="InterPro"/>
</dbReference>
<dbReference type="SUPFAM" id="SSF53474">
    <property type="entry name" value="alpha/beta-Hydrolases"/>
    <property type="match status" value="1"/>
</dbReference>
<protein>
    <recommendedName>
        <fullName evidence="2 6">S-formylglutathione hydrolase</fullName>
        <ecNumber evidence="2 6">3.1.2.12</ecNumber>
    </recommendedName>
</protein>
<dbReference type="STRING" id="643674.PAEH1_07595"/>
<evidence type="ECO:0000256" key="8">
    <source>
        <dbReference type="RuleBase" id="RU363068"/>
    </source>
</evidence>
<dbReference type="EMBL" id="CP019697">
    <property type="protein sequence ID" value="AQS51452.1"/>
    <property type="molecule type" value="Genomic_DNA"/>
</dbReference>
<organism evidence="9 10">
    <name type="scientific">Paenalcaligenes hominis</name>
    <dbReference type="NCBI Taxonomy" id="643674"/>
    <lineage>
        <taxon>Bacteria</taxon>
        <taxon>Pseudomonadati</taxon>
        <taxon>Pseudomonadota</taxon>
        <taxon>Betaproteobacteria</taxon>
        <taxon>Burkholderiales</taxon>
        <taxon>Alcaligenaceae</taxon>
        <taxon>Paenalcaligenes</taxon>
    </lineage>
</organism>
<evidence type="ECO:0000256" key="6">
    <source>
        <dbReference type="NCBIfam" id="TIGR02821"/>
    </source>
</evidence>
<dbReference type="GO" id="GO:0005829">
    <property type="term" value="C:cytosol"/>
    <property type="evidence" value="ECO:0007669"/>
    <property type="project" value="TreeGrafter"/>
</dbReference>
<evidence type="ECO:0000256" key="7">
    <source>
        <dbReference type="PIRSR" id="PIRSR614186-1"/>
    </source>
</evidence>
<comment type="catalytic activity">
    <reaction evidence="5 8">
        <text>S-formylglutathione + H2O = formate + glutathione + H(+)</text>
        <dbReference type="Rhea" id="RHEA:14961"/>
        <dbReference type="ChEBI" id="CHEBI:15377"/>
        <dbReference type="ChEBI" id="CHEBI:15378"/>
        <dbReference type="ChEBI" id="CHEBI:15740"/>
        <dbReference type="ChEBI" id="CHEBI:57688"/>
        <dbReference type="ChEBI" id="CHEBI:57925"/>
        <dbReference type="EC" id="3.1.2.12"/>
    </reaction>
</comment>
<dbReference type="Gene3D" id="3.40.50.1820">
    <property type="entry name" value="alpha/beta hydrolase"/>
    <property type="match status" value="1"/>
</dbReference>
<dbReference type="EC" id="3.1.2.12" evidence="2 6"/>
<sequence length="298" mass="33070">MTVSLELVSEHRCHGGWQRYYQHQSETIGLPMKFSVFLPEHTEATSAKSESGQPMGAIKRPVLIYLAGLTCTEDTFTTKACAQQYAAQHGLILVAPDTSPRGAGAPGEDDNWDFGTGAGFYVDATTPDFAQHYRMESYVADELFRIVTTELPGDAERVGIFGHSMGGHGALVLALRHQDKFKSVSAFAPIAAPTQCPWGEKAFTGYLGTDRELWKEHDASSLMQAQTTVPYPQGILVDQGLADQFLERELHPHLFEAACAQVGQPLTLRRHEDYDHGYFFIMTFIKDHIEHHAQQLMA</sequence>
<dbReference type="AlphaFoldDB" id="A0A1U9K0A7"/>
<feature type="active site" description="Charge relay system" evidence="7">
    <location>
        <position position="164"/>
    </location>
</feature>
<comment type="function">
    <text evidence="8">Serine hydrolase involved in the detoxification of formaldehyde.</text>
</comment>
<evidence type="ECO:0000256" key="1">
    <source>
        <dbReference type="ARBA" id="ARBA00005622"/>
    </source>
</evidence>
<evidence type="ECO:0000256" key="2">
    <source>
        <dbReference type="ARBA" id="ARBA00012479"/>
    </source>
</evidence>
<proteinExistence type="inferred from homology"/>
<reference evidence="9 10" key="1">
    <citation type="submission" date="2017-01" db="EMBL/GenBank/DDBJ databases">
        <title>Complete Genome Sequence of Paenalcaligenes hominis, Isolated from a paraplegic Patient with neurogenic bladder.</title>
        <authorList>
            <person name="Mukhopadhyay R."/>
            <person name="Joaquin J."/>
            <person name="Hogue R."/>
            <person name="Kilaru A."/>
            <person name="Jospin G."/>
            <person name="Mars K."/>
            <person name="Eisen J.A."/>
            <person name="Chaturvedi V."/>
        </authorList>
    </citation>
    <scope>NUCLEOTIDE SEQUENCE [LARGE SCALE GENOMIC DNA]</scope>
    <source>
        <strain evidence="9 10">15S00501</strain>
    </source>
</reference>
<gene>
    <name evidence="9" type="ORF">PAEH1_07595</name>
</gene>
<evidence type="ECO:0000256" key="3">
    <source>
        <dbReference type="ARBA" id="ARBA00022487"/>
    </source>
</evidence>
<dbReference type="Pfam" id="PF00756">
    <property type="entry name" value="Esterase"/>
    <property type="match status" value="1"/>
</dbReference>
<dbReference type="InterPro" id="IPR014186">
    <property type="entry name" value="S-formylglutathione_hydrol"/>
</dbReference>